<keyword evidence="2" id="KW-0238">DNA-binding</keyword>
<sequence>MTSSSRPTLVTIAEHLGVHYSTVSRALSPDPAVRRTVSDATVERVERAASELGYVSNRIGASLRTGRSHALGVLVPRTSEWVVGTVYEGIDATASELGYATFVANTFDDEGTRQARIRRLSQWGVDAILYSDSRLDAEDLDPVGGVPCWPIIRRGREDHSFRVDDAAGGRLVAGHLIDSGYRDAAVICGPKDMSTFRDRATGFVDEYVRLGGRVGADRIIDSDLTIESGRREAGRLFDTDRPSAIFALHDPLALGVYVAAAERGLRIGTDVGVVGYNDVEMSAQLPVPMTSVNWKCRDLGVTIARNAIARLEGRPETAKPPSPVLVPRASTMPDAPAT</sequence>
<dbReference type="RefSeq" id="WP_165883785.1">
    <property type="nucleotide sequence ID" value="NZ_CP035810.1"/>
</dbReference>
<evidence type="ECO:0000313" key="6">
    <source>
        <dbReference type="EMBL" id="QIN29373.1"/>
    </source>
</evidence>
<organism evidence="6 7">
    <name type="scientific">Brevibacterium luteolum</name>
    <dbReference type="NCBI Taxonomy" id="199591"/>
    <lineage>
        <taxon>Bacteria</taxon>
        <taxon>Bacillati</taxon>
        <taxon>Actinomycetota</taxon>
        <taxon>Actinomycetes</taxon>
        <taxon>Micrococcales</taxon>
        <taxon>Brevibacteriaceae</taxon>
        <taxon>Brevibacterium</taxon>
    </lineage>
</organism>
<dbReference type="Proteomes" id="UP000501518">
    <property type="component" value="Chromosome"/>
</dbReference>
<dbReference type="InterPro" id="IPR000843">
    <property type="entry name" value="HTH_LacI"/>
</dbReference>
<dbReference type="PANTHER" id="PTHR30146">
    <property type="entry name" value="LACI-RELATED TRANSCRIPTIONAL REPRESSOR"/>
    <property type="match status" value="1"/>
</dbReference>
<dbReference type="GO" id="GO:0000976">
    <property type="term" value="F:transcription cis-regulatory region binding"/>
    <property type="evidence" value="ECO:0007669"/>
    <property type="project" value="TreeGrafter"/>
</dbReference>
<dbReference type="CDD" id="cd01392">
    <property type="entry name" value="HTH_LacI"/>
    <property type="match status" value="1"/>
</dbReference>
<dbReference type="SUPFAM" id="SSF53822">
    <property type="entry name" value="Periplasmic binding protein-like I"/>
    <property type="match status" value="1"/>
</dbReference>
<evidence type="ECO:0000313" key="7">
    <source>
        <dbReference type="Proteomes" id="UP000501518"/>
    </source>
</evidence>
<feature type="region of interest" description="Disordered" evidence="4">
    <location>
        <begin position="312"/>
        <end position="338"/>
    </location>
</feature>
<reference evidence="6 7" key="1">
    <citation type="submission" date="2019-02" db="EMBL/GenBank/DDBJ databases">
        <title>Complete Genome Sequence and Methylome Analysis of Brevibacterium luteolum NEB1784.</title>
        <authorList>
            <person name="Fomenkov A."/>
            <person name="Roberts R.J."/>
        </authorList>
    </citation>
    <scope>NUCLEOTIDE SEQUENCE [LARGE SCALE GENOMIC DNA]</scope>
    <source>
        <strain evidence="6 7">NEB1784</strain>
    </source>
</reference>
<dbReference type="SMART" id="SM00354">
    <property type="entry name" value="HTH_LACI"/>
    <property type="match status" value="1"/>
</dbReference>
<dbReference type="GO" id="GO:0003700">
    <property type="term" value="F:DNA-binding transcription factor activity"/>
    <property type="evidence" value="ECO:0007669"/>
    <property type="project" value="TreeGrafter"/>
</dbReference>
<evidence type="ECO:0000256" key="3">
    <source>
        <dbReference type="ARBA" id="ARBA00023163"/>
    </source>
</evidence>
<dbReference type="Pfam" id="PF00356">
    <property type="entry name" value="LacI"/>
    <property type="match status" value="1"/>
</dbReference>
<protein>
    <submittedName>
        <fullName evidence="6">LacI family transcriptional regulator</fullName>
    </submittedName>
</protein>
<evidence type="ECO:0000256" key="1">
    <source>
        <dbReference type="ARBA" id="ARBA00023015"/>
    </source>
</evidence>
<dbReference type="Pfam" id="PF13377">
    <property type="entry name" value="Peripla_BP_3"/>
    <property type="match status" value="1"/>
</dbReference>
<dbReference type="Gene3D" id="1.10.260.40">
    <property type="entry name" value="lambda repressor-like DNA-binding domains"/>
    <property type="match status" value="1"/>
</dbReference>
<dbReference type="EMBL" id="CP035810">
    <property type="protein sequence ID" value="QIN29373.1"/>
    <property type="molecule type" value="Genomic_DNA"/>
</dbReference>
<dbReference type="InterPro" id="IPR010982">
    <property type="entry name" value="Lambda_DNA-bd_dom_sf"/>
</dbReference>
<dbReference type="PANTHER" id="PTHR30146:SF109">
    <property type="entry name" value="HTH-TYPE TRANSCRIPTIONAL REGULATOR GALS"/>
    <property type="match status" value="1"/>
</dbReference>
<dbReference type="Gene3D" id="3.40.50.2300">
    <property type="match status" value="2"/>
</dbReference>
<feature type="domain" description="HTH lacI-type" evidence="5">
    <location>
        <begin position="7"/>
        <end position="65"/>
    </location>
</feature>
<evidence type="ECO:0000256" key="2">
    <source>
        <dbReference type="ARBA" id="ARBA00023125"/>
    </source>
</evidence>
<accession>A0A6G8KXL9</accession>
<evidence type="ECO:0000259" key="5">
    <source>
        <dbReference type="PROSITE" id="PS50932"/>
    </source>
</evidence>
<evidence type="ECO:0000256" key="4">
    <source>
        <dbReference type="SAM" id="MobiDB-lite"/>
    </source>
</evidence>
<proteinExistence type="predicted"/>
<keyword evidence="1" id="KW-0805">Transcription regulation</keyword>
<dbReference type="PROSITE" id="PS50932">
    <property type="entry name" value="HTH_LACI_2"/>
    <property type="match status" value="1"/>
</dbReference>
<dbReference type="InterPro" id="IPR046335">
    <property type="entry name" value="LacI/GalR-like_sensor"/>
</dbReference>
<gene>
    <name evidence="6" type="ORF">EW640_08860</name>
</gene>
<dbReference type="KEGG" id="blut:EW640_08860"/>
<dbReference type="SUPFAM" id="SSF47413">
    <property type="entry name" value="lambda repressor-like DNA-binding domains"/>
    <property type="match status" value="1"/>
</dbReference>
<dbReference type="AlphaFoldDB" id="A0A6G8KXL9"/>
<keyword evidence="3" id="KW-0804">Transcription</keyword>
<dbReference type="InterPro" id="IPR028082">
    <property type="entry name" value="Peripla_BP_I"/>
</dbReference>
<name>A0A6G8KXL9_9MICO</name>